<evidence type="ECO:0000256" key="4">
    <source>
        <dbReference type="ARBA" id="ARBA00022989"/>
    </source>
</evidence>
<dbReference type="PANTHER" id="PTHR10801:SF0">
    <property type="entry name" value="DELTA(24)-STEROL REDUCTASE"/>
    <property type="match status" value="1"/>
</dbReference>
<evidence type="ECO:0000256" key="1">
    <source>
        <dbReference type="ARBA" id="ARBA00004167"/>
    </source>
</evidence>
<dbReference type="InterPro" id="IPR040165">
    <property type="entry name" value="Diminuto-like"/>
</dbReference>
<evidence type="ECO:0000313" key="8">
    <source>
        <dbReference type="EMBL" id="KAF7193598.1"/>
    </source>
</evidence>
<dbReference type="EMBL" id="JABCIY010000079">
    <property type="protein sequence ID" value="KAF7193598.1"/>
    <property type="molecule type" value="Genomic_DNA"/>
</dbReference>
<dbReference type="InterPro" id="IPR036318">
    <property type="entry name" value="FAD-bd_PCMH-like_sf"/>
</dbReference>
<feature type="domain" description="FAD-binding PCMH-type" evidence="7">
    <location>
        <begin position="1"/>
        <end position="168"/>
    </location>
</feature>
<reference evidence="8" key="1">
    <citation type="submission" date="2020-04" db="EMBL/GenBank/DDBJ databases">
        <title>Draft genome resource of the tomato pathogen Pseudocercospora fuligena.</title>
        <authorList>
            <person name="Zaccaron A."/>
        </authorList>
    </citation>
    <scope>NUCLEOTIDE SEQUENCE</scope>
    <source>
        <strain evidence="8">PF001</strain>
    </source>
</reference>
<dbReference type="PANTHER" id="PTHR10801">
    <property type="entry name" value="24-DEHYDROCHOLESTEROL REDUCTASE"/>
    <property type="match status" value="1"/>
</dbReference>
<dbReference type="SUPFAM" id="SSF56176">
    <property type="entry name" value="FAD-binding/transporter-associated domain-like"/>
    <property type="match status" value="1"/>
</dbReference>
<dbReference type="GO" id="GO:0005737">
    <property type="term" value="C:cytoplasm"/>
    <property type="evidence" value="ECO:0007669"/>
    <property type="project" value="TreeGrafter"/>
</dbReference>
<comment type="caution">
    <text evidence="8">The sequence shown here is derived from an EMBL/GenBank/DDBJ whole genome shotgun (WGS) entry which is preliminary data.</text>
</comment>
<dbReference type="PROSITE" id="PS51387">
    <property type="entry name" value="FAD_PCMH"/>
    <property type="match status" value="1"/>
</dbReference>
<comment type="subcellular location">
    <subcellularLocation>
        <location evidence="1">Membrane</location>
        <topology evidence="1">Single-pass membrane protein</topology>
    </subcellularLocation>
</comment>
<gene>
    <name evidence="8" type="ORF">HII31_05062</name>
</gene>
<evidence type="ECO:0000256" key="3">
    <source>
        <dbReference type="ARBA" id="ARBA00022692"/>
    </source>
</evidence>
<dbReference type="GO" id="GO:0008202">
    <property type="term" value="P:steroid metabolic process"/>
    <property type="evidence" value="ECO:0007669"/>
    <property type="project" value="TreeGrafter"/>
</dbReference>
<dbReference type="GO" id="GO:0016020">
    <property type="term" value="C:membrane"/>
    <property type="evidence" value="ECO:0007669"/>
    <property type="project" value="UniProtKB-SubCell"/>
</dbReference>
<keyword evidence="3" id="KW-0812">Transmembrane</keyword>
<keyword evidence="9" id="KW-1185">Reference proteome</keyword>
<evidence type="ECO:0000259" key="7">
    <source>
        <dbReference type="PROSITE" id="PS51387"/>
    </source>
</evidence>
<proteinExistence type="predicted"/>
<keyword evidence="6" id="KW-0472">Membrane</keyword>
<dbReference type="FunFam" id="3.30.465.10:FF:000031">
    <property type="entry name" value="FAD binding domain protein"/>
    <property type="match status" value="1"/>
</dbReference>
<dbReference type="GO" id="GO:0050614">
    <property type="term" value="F:Delta24-sterol reductase activity"/>
    <property type="evidence" value="ECO:0007669"/>
    <property type="project" value="UniProtKB-EC"/>
</dbReference>
<dbReference type="Pfam" id="PF01565">
    <property type="entry name" value="FAD_binding_4"/>
    <property type="match status" value="1"/>
</dbReference>
<dbReference type="GO" id="GO:0071949">
    <property type="term" value="F:FAD binding"/>
    <property type="evidence" value="ECO:0007669"/>
    <property type="project" value="InterPro"/>
</dbReference>
<evidence type="ECO:0000256" key="6">
    <source>
        <dbReference type="ARBA" id="ARBA00023136"/>
    </source>
</evidence>
<dbReference type="EC" id="1.3.1.72" evidence="2"/>
<evidence type="ECO:0000256" key="5">
    <source>
        <dbReference type="ARBA" id="ARBA00023002"/>
    </source>
</evidence>
<organism evidence="8 9">
    <name type="scientific">Pseudocercospora fuligena</name>
    <dbReference type="NCBI Taxonomy" id="685502"/>
    <lineage>
        <taxon>Eukaryota</taxon>
        <taxon>Fungi</taxon>
        <taxon>Dikarya</taxon>
        <taxon>Ascomycota</taxon>
        <taxon>Pezizomycotina</taxon>
        <taxon>Dothideomycetes</taxon>
        <taxon>Dothideomycetidae</taxon>
        <taxon>Mycosphaerellales</taxon>
        <taxon>Mycosphaerellaceae</taxon>
        <taxon>Pseudocercospora</taxon>
    </lineage>
</organism>
<dbReference type="InterPro" id="IPR016166">
    <property type="entry name" value="FAD-bd_PCMH"/>
</dbReference>
<keyword evidence="4" id="KW-1133">Transmembrane helix</keyword>
<keyword evidence="5" id="KW-0560">Oxidoreductase</keyword>
<evidence type="ECO:0000313" key="9">
    <source>
        <dbReference type="Proteomes" id="UP000660729"/>
    </source>
</evidence>
<dbReference type="Gene3D" id="3.30.465.10">
    <property type="match status" value="1"/>
</dbReference>
<evidence type="ECO:0000256" key="2">
    <source>
        <dbReference type="ARBA" id="ARBA00012405"/>
    </source>
</evidence>
<dbReference type="InterPro" id="IPR006094">
    <property type="entry name" value="Oxid_FAD_bind_N"/>
</dbReference>
<accession>A0A8H6RMM3</accession>
<protein>
    <recommendedName>
        <fullName evidence="2">Delta(24)-sterol reductase</fullName>
        <ecNumber evidence="2">1.3.1.72</ecNumber>
    </recommendedName>
</protein>
<sequence length="504" mass="57895">MEQHRERVNRIAEKVKHFHENKKSFRMYRGGATNSTRDQALRGKDVVDTSELNHVLKVDTEKRTILVETNVPMDRLVEASLEHDLVPPVVMEFPGITAGGGYSGTSGESSSFKHGFFDRTICRTEMVLATGEIVSCSETENPDLFRGAAGAMGTLGVIASVEVRLVPATKFVELTYHPVRSFKEAVDRTKEFTSLPEPDQPDYVDGIMYSKDFGTIMTGRRTDEQKSGINIARFSASSDPWFYLHAKEQLQKSKAAVTELIPLAEYLFRYDRGAFWIGHSVFDFCWWLPDNHTTRKMLDEFLHTRMLYVMGRSQPINLQIIHDIAVPMSGSAEFLDWATTTTEIWPLWLCPLKPSPQPALHPHAKNSPGELILNIGIWGAPKELSIDCYLQENKEIEEKLREVGGIKWGYSPNFCSVDDFWLDYDRKWYEELREKYGAVSLPTICDKARTEPDALTKKLNALTLKDYLPFWIPGPTLWAMWTSWKSHEWKWKRESTWMNWVPRE</sequence>
<dbReference type="OrthoDB" id="415825at2759"/>
<dbReference type="GO" id="GO:0000246">
    <property type="term" value="F:Delta24(24-1) sterol reductase activity"/>
    <property type="evidence" value="ECO:0007669"/>
    <property type="project" value="TreeGrafter"/>
</dbReference>
<dbReference type="AlphaFoldDB" id="A0A8H6RMM3"/>
<dbReference type="InterPro" id="IPR016169">
    <property type="entry name" value="FAD-bd_PCMH_sub2"/>
</dbReference>
<dbReference type="Proteomes" id="UP000660729">
    <property type="component" value="Unassembled WGS sequence"/>
</dbReference>
<name>A0A8H6RMM3_9PEZI</name>